<reference evidence="1" key="1">
    <citation type="submission" date="2019-08" db="EMBL/GenBank/DDBJ databases">
        <authorList>
            <person name="Kucharzyk K."/>
            <person name="Murdoch R.W."/>
            <person name="Higgins S."/>
            <person name="Loffler F."/>
        </authorList>
    </citation>
    <scope>NUCLEOTIDE SEQUENCE</scope>
</reference>
<comment type="caution">
    <text evidence="1">The sequence shown here is derived from an EMBL/GenBank/DDBJ whole genome shotgun (WGS) entry which is preliminary data.</text>
</comment>
<proteinExistence type="predicted"/>
<protein>
    <submittedName>
        <fullName evidence="1">Uncharacterized protein</fullName>
    </submittedName>
</protein>
<sequence length="42" mass="4770">MRLCDRIMVMYHGEIVRELSSEEATEEKIMILATGGSIDKVN</sequence>
<organism evidence="1">
    <name type="scientific">bioreactor metagenome</name>
    <dbReference type="NCBI Taxonomy" id="1076179"/>
    <lineage>
        <taxon>unclassified sequences</taxon>
        <taxon>metagenomes</taxon>
        <taxon>ecological metagenomes</taxon>
    </lineage>
</organism>
<gene>
    <name evidence="1" type="ORF">SDC9_208101</name>
</gene>
<dbReference type="AlphaFoldDB" id="A0A645JL63"/>
<dbReference type="EMBL" id="VSSQ01135536">
    <property type="protein sequence ID" value="MPN60373.1"/>
    <property type="molecule type" value="Genomic_DNA"/>
</dbReference>
<name>A0A645JL63_9ZZZZ</name>
<evidence type="ECO:0000313" key="1">
    <source>
        <dbReference type="EMBL" id="MPN60373.1"/>
    </source>
</evidence>
<accession>A0A645JL63</accession>